<dbReference type="Pfam" id="PF00196">
    <property type="entry name" value="GerE"/>
    <property type="match status" value="1"/>
</dbReference>
<reference evidence="2 3" key="1">
    <citation type="submission" date="2016-10" db="EMBL/GenBank/DDBJ databases">
        <authorList>
            <person name="de Groot N.N."/>
        </authorList>
    </citation>
    <scope>NUCLEOTIDE SEQUENCE [LARGE SCALE GENOMIC DNA]</scope>
    <source>
        <strain evidence="2 3">DSM 26130</strain>
    </source>
</reference>
<dbReference type="InterPro" id="IPR036388">
    <property type="entry name" value="WH-like_DNA-bd_sf"/>
</dbReference>
<dbReference type="InterPro" id="IPR016032">
    <property type="entry name" value="Sig_transdc_resp-reg_C-effctor"/>
</dbReference>
<dbReference type="EMBL" id="FOLQ01000024">
    <property type="protein sequence ID" value="SFE99725.1"/>
    <property type="molecule type" value="Genomic_DNA"/>
</dbReference>
<gene>
    <name evidence="2" type="ORF">SAMN05216167_12443</name>
</gene>
<dbReference type="RefSeq" id="WP_093833591.1">
    <property type="nucleotide sequence ID" value="NZ_FOLQ01000024.1"/>
</dbReference>
<dbReference type="GO" id="GO:0006355">
    <property type="term" value="P:regulation of DNA-templated transcription"/>
    <property type="evidence" value="ECO:0007669"/>
    <property type="project" value="InterPro"/>
</dbReference>
<dbReference type="STRING" id="662367.SAMN05216167_12443"/>
<keyword evidence="3" id="KW-1185">Reference proteome</keyword>
<proteinExistence type="predicted"/>
<evidence type="ECO:0000313" key="2">
    <source>
        <dbReference type="EMBL" id="SFE99725.1"/>
    </source>
</evidence>
<dbReference type="SMART" id="SM00421">
    <property type="entry name" value="HTH_LUXR"/>
    <property type="match status" value="1"/>
</dbReference>
<protein>
    <submittedName>
        <fullName evidence="2">Regulatory protein, luxR family</fullName>
    </submittedName>
</protein>
<dbReference type="SUPFAM" id="SSF46894">
    <property type="entry name" value="C-terminal effector domain of the bipartite response regulators"/>
    <property type="match status" value="1"/>
</dbReference>
<dbReference type="InterPro" id="IPR000792">
    <property type="entry name" value="Tscrpt_reg_LuxR_C"/>
</dbReference>
<feature type="domain" description="HTH luxR-type" evidence="1">
    <location>
        <begin position="10"/>
        <end position="75"/>
    </location>
</feature>
<dbReference type="PROSITE" id="PS50043">
    <property type="entry name" value="HTH_LUXR_2"/>
    <property type="match status" value="1"/>
</dbReference>
<organism evidence="2 3">
    <name type="scientific">Spirosoma endophyticum</name>
    <dbReference type="NCBI Taxonomy" id="662367"/>
    <lineage>
        <taxon>Bacteria</taxon>
        <taxon>Pseudomonadati</taxon>
        <taxon>Bacteroidota</taxon>
        <taxon>Cytophagia</taxon>
        <taxon>Cytophagales</taxon>
        <taxon>Cytophagaceae</taxon>
        <taxon>Spirosoma</taxon>
    </lineage>
</organism>
<name>A0A1I2F3G6_9BACT</name>
<evidence type="ECO:0000313" key="3">
    <source>
        <dbReference type="Proteomes" id="UP000198598"/>
    </source>
</evidence>
<dbReference type="OrthoDB" id="9797341at2"/>
<dbReference type="AlphaFoldDB" id="A0A1I2F3G6"/>
<dbReference type="Gene3D" id="1.10.10.10">
    <property type="entry name" value="Winged helix-like DNA-binding domain superfamily/Winged helix DNA-binding domain"/>
    <property type="match status" value="1"/>
</dbReference>
<sequence length="79" mass="8918">MNSLSLSSVRNPDPIKLNQREFRFIQLACSELTYVQIADQMNVSPRTVDGYRESLFGRVHVKSRVGLALWAVKVGLVVL</sequence>
<accession>A0A1I2F3G6</accession>
<dbReference type="GO" id="GO:0003677">
    <property type="term" value="F:DNA binding"/>
    <property type="evidence" value="ECO:0007669"/>
    <property type="project" value="InterPro"/>
</dbReference>
<dbReference type="Proteomes" id="UP000198598">
    <property type="component" value="Unassembled WGS sequence"/>
</dbReference>
<evidence type="ECO:0000259" key="1">
    <source>
        <dbReference type="PROSITE" id="PS50043"/>
    </source>
</evidence>